<evidence type="ECO:0000313" key="3">
    <source>
        <dbReference type="Proteomes" id="UP001392437"/>
    </source>
</evidence>
<evidence type="ECO:0000313" key="2">
    <source>
        <dbReference type="EMBL" id="KAK8120246.1"/>
    </source>
</evidence>
<dbReference type="AlphaFoldDB" id="A0AAW0QZ60"/>
<name>A0AAW0QZ60_9PEZI</name>
<dbReference type="EMBL" id="JAQQWP010000004">
    <property type="protein sequence ID" value="KAK8120246.1"/>
    <property type="molecule type" value="Genomic_DNA"/>
</dbReference>
<feature type="region of interest" description="Disordered" evidence="1">
    <location>
        <begin position="1"/>
        <end position="56"/>
    </location>
</feature>
<evidence type="ECO:0000256" key="1">
    <source>
        <dbReference type="SAM" id="MobiDB-lite"/>
    </source>
</evidence>
<gene>
    <name evidence="2" type="ORF">PG999_004366</name>
</gene>
<proteinExistence type="predicted"/>
<protein>
    <submittedName>
        <fullName evidence="2">Uncharacterized protein</fullName>
    </submittedName>
</protein>
<accession>A0AAW0QZ60</accession>
<comment type="caution">
    <text evidence="2">The sequence shown here is derived from an EMBL/GenBank/DDBJ whole genome shotgun (WGS) entry which is preliminary data.</text>
</comment>
<organism evidence="2 3">
    <name type="scientific">Apiospora kogelbergensis</name>
    <dbReference type="NCBI Taxonomy" id="1337665"/>
    <lineage>
        <taxon>Eukaryota</taxon>
        <taxon>Fungi</taxon>
        <taxon>Dikarya</taxon>
        <taxon>Ascomycota</taxon>
        <taxon>Pezizomycotina</taxon>
        <taxon>Sordariomycetes</taxon>
        <taxon>Xylariomycetidae</taxon>
        <taxon>Amphisphaeriales</taxon>
        <taxon>Apiosporaceae</taxon>
        <taxon>Apiospora</taxon>
    </lineage>
</organism>
<dbReference type="Proteomes" id="UP001392437">
    <property type="component" value="Unassembled WGS sequence"/>
</dbReference>
<keyword evidence="3" id="KW-1185">Reference proteome</keyword>
<reference evidence="2 3" key="1">
    <citation type="submission" date="2023-01" db="EMBL/GenBank/DDBJ databases">
        <title>Analysis of 21 Apiospora genomes using comparative genomics revels a genus with tremendous synthesis potential of carbohydrate active enzymes and secondary metabolites.</title>
        <authorList>
            <person name="Sorensen T."/>
        </authorList>
    </citation>
    <scope>NUCLEOTIDE SEQUENCE [LARGE SCALE GENOMIC DNA]</scope>
    <source>
        <strain evidence="2 3">CBS 117206</strain>
    </source>
</reference>
<sequence length="166" mass="17753">MPSPPRSPSPKKRQRRQPDADDYNGGSAPEYTRSAPSSDRKSPEETAATPRPLRGRTITIHTATGRIAIVPISLKSEKASAGLSAVETGDQHELRLGANETMSTAGYSTAPHGILTGCCSLLPSVMLPSSILASARYEPSKYSCSDSFNSISPIKRSYSLVSMLWS</sequence>